<dbReference type="Pfam" id="PF16913">
    <property type="entry name" value="PUNUT"/>
    <property type="match status" value="1"/>
</dbReference>
<feature type="transmembrane region" description="Helical" evidence="6">
    <location>
        <begin position="338"/>
        <end position="355"/>
    </location>
</feature>
<evidence type="ECO:0000256" key="7">
    <source>
        <dbReference type="SAM" id="MobiDB-lite"/>
    </source>
</evidence>
<dbReference type="Proteomes" id="UP000091857">
    <property type="component" value="Chromosome 15"/>
</dbReference>
<evidence type="ECO:0000256" key="5">
    <source>
        <dbReference type="ARBA" id="ARBA00023136"/>
    </source>
</evidence>
<evidence type="ECO:0000256" key="1">
    <source>
        <dbReference type="ARBA" id="ARBA00006213"/>
    </source>
</evidence>
<feature type="transmembrane region" description="Helical" evidence="6">
    <location>
        <begin position="311"/>
        <end position="331"/>
    </location>
</feature>
<comment type="caution">
    <text evidence="8">The sequence shown here is derived from an EMBL/GenBank/DDBJ whole genome shotgun (WGS) entry which is preliminary data.</text>
</comment>
<dbReference type="EMBL" id="CM004401">
    <property type="protein sequence ID" value="OAY29115.1"/>
    <property type="molecule type" value="Genomic_DNA"/>
</dbReference>
<gene>
    <name evidence="8" type="ORF">MANES_15G118500v8</name>
</gene>
<evidence type="ECO:0000256" key="4">
    <source>
        <dbReference type="ARBA" id="ARBA00022989"/>
    </source>
</evidence>
<dbReference type="GO" id="GO:0016020">
    <property type="term" value="C:membrane"/>
    <property type="evidence" value="ECO:0007669"/>
    <property type="project" value="UniProtKB-SubCell"/>
</dbReference>
<dbReference type="STRING" id="3983.A0A2C9UFF4"/>
<accession>A0A2C9UFF4</accession>
<feature type="transmembrane region" description="Helical" evidence="6">
    <location>
        <begin position="114"/>
        <end position="135"/>
    </location>
</feature>
<dbReference type="GO" id="GO:0015211">
    <property type="term" value="F:purine nucleoside transmembrane transporter activity"/>
    <property type="evidence" value="ECO:0007669"/>
    <property type="project" value="UniProtKB-UniRule"/>
</dbReference>
<feature type="transmembrane region" description="Helical" evidence="6">
    <location>
        <begin position="286"/>
        <end position="305"/>
    </location>
</feature>
<feature type="transmembrane region" description="Helical" evidence="6">
    <location>
        <begin position="168"/>
        <end position="188"/>
    </location>
</feature>
<keyword evidence="3 6" id="KW-0812">Transmembrane</keyword>
<evidence type="ECO:0000256" key="2">
    <source>
        <dbReference type="ARBA" id="ARBA00022448"/>
    </source>
</evidence>
<evidence type="ECO:0000313" key="8">
    <source>
        <dbReference type="EMBL" id="OAY29115.1"/>
    </source>
</evidence>
<dbReference type="PANTHER" id="PTHR31376:SF17">
    <property type="entry name" value="PURINE PERMEASE 21-RELATED"/>
    <property type="match status" value="1"/>
</dbReference>
<dbReference type="PANTHER" id="PTHR31376">
    <property type="entry name" value="OS09G0467300 PROTEIN-RELATED"/>
    <property type="match status" value="1"/>
</dbReference>
<reference evidence="9" key="1">
    <citation type="journal article" date="2016" name="Nat. Biotechnol.">
        <title>Sequencing wild and cultivated cassava and related species reveals extensive interspecific hybridization and genetic diversity.</title>
        <authorList>
            <person name="Bredeson J.V."/>
            <person name="Lyons J.B."/>
            <person name="Prochnik S.E."/>
            <person name="Wu G.A."/>
            <person name="Ha C.M."/>
            <person name="Edsinger-Gonzales E."/>
            <person name="Grimwood J."/>
            <person name="Schmutz J."/>
            <person name="Rabbi I.Y."/>
            <person name="Egesi C."/>
            <person name="Nauluvula P."/>
            <person name="Lebot V."/>
            <person name="Ndunguru J."/>
            <person name="Mkamilo G."/>
            <person name="Bart R.S."/>
            <person name="Setter T.L."/>
            <person name="Gleadow R.M."/>
            <person name="Kulakow P."/>
            <person name="Ferguson M.E."/>
            <person name="Rounsley S."/>
            <person name="Rokhsar D.S."/>
        </authorList>
    </citation>
    <scope>NUCLEOTIDE SEQUENCE [LARGE SCALE GENOMIC DNA]</scope>
    <source>
        <strain evidence="9">cv. AM560-2</strain>
    </source>
</reference>
<feature type="transmembrane region" description="Helical" evidence="6">
    <location>
        <begin position="41"/>
        <end position="63"/>
    </location>
</feature>
<organism evidence="8 9">
    <name type="scientific">Manihot esculenta</name>
    <name type="common">Cassava</name>
    <name type="synonym">Jatropha manihot</name>
    <dbReference type="NCBI Taxonomy" id="3983"/>
    <lineage>
        <taxon>Eukaryota</taxon>
        <taxon>Viridiplantae</taxon>
        <taxon>Streptophyta</taxon>
        <taxon>Embryophyta</taxon>
        <taxon>Tracheophyta</taxon>
        <taxon>Spermatophyta</taxon>
        <taxon>Magnoliopsida</taxon>
        <taxon>eudicotyledons</taxon>
        <taxon>Gunneridae</taxon>
        <taxon>Pentapetalae</taxon>
        <taxon>rosids</taxon>
        <taxon>fabids</taxon>
        <taxon>Malpighiales</taxon>
        <taxon>Euphorbiaceae</taxon>
        <taxon>Crotonoideae</taxon>
        <taxon>Manihoteae</taxon>
        <taxon>Manihot</taxon>
    </lineage>
</organism>
<feature type="transmembrane region" description="Helical" evidence="6">
    <location>
        <begin position="244"/>
        <end position="265"/>
    </location>
</feature>
<dbReference type="InterPro" id="IPR030182">
    <property type="entry name" value="PUP_plant"/>
</dbReference>
<dbReference type="GO" id="GO:0005345">
    <property type="term" value="F:purine nucleobase transmembrane transporter activity"/>
    <property type="evidence" value="ECO:0007669"/>
    <property type="project" value="UniProtKB-UniRule"/>
</dbReference>
<evidence type="ECO:0000256" key="3">
    <source>
        <dbReference type="ARBA" id="ARBA00022692"/>
    </source>
</evidence>
<dbReference type="GO" id="GO:0022857">
    <property type="term" value="F:transmembrane transporter activity"/>
    <property type="evidence" value="ECO:0000318"/>
    <property type="project" value="GO_Central"/>
</dbReference>
<name>A0A2C9UFF4_MANES</name>
<evidence type="ECO:0000256" key="6">
    <source>
        <dbReference type="RuleBase" id="RU368015"/>
    </source>
</evidence>
<keyword evidence="5 6" id="KW-0472">Membrane</keyword>
<feature type="region of interest" description="Disordered" evidence="7">
    <location>
        <begin position="1"/>
        <end position="25"/>
    </location>
</feature>
<protein>
    <recommendedName>
        <fullName evidence="6">Probable purine permease</fullName>
    </recommendedName>
</protein>
<comment type="similarity">
    <text evidence="1 6">Belongs to the purine permeases (TC 2.A.7.14) family.</text>
</comment>
<dbReference type="Gramene" id="Manes.15G118500.1.v8.1">
    <property type="protein sequence ID" value="Manes.15G118500.1.v8.1.CDS"/>
    <property type="gene ID" value="Manes.15G118500.v8.1"/>
</dbReference>
<dbReference type="AlphaFoldDB" id="A0A2C9UFF4"/>
<feature type="transmembrane region" description="Helical" evidence="6">
    <location>
        <begin position="203"/>
        <end position="224"/>
    </location>
</feature>
<proteinExistence type="inferred from homology"/>
<keyword evidence="2 6" id="KW-0813">Transport</keyword>
<feature type="transmembrane region" description="Helical" evidence="6">
    <location>
        <begin position="142"/>
        <end position="162"/>
    </location>
</feature>
<comment type="subcellular location">
    <subcellularLocation>
        <location evidence="6">Membrane</location>
        <topology evidence="6">Multi-pass membrane protein</topology>
    </subcellularLocation>
</comment>
<keyword evidence="9" id="KW-1185">Reference proteome</keyword>
<keyword evidence="4 6" id="KW-1133">Transmembrane helix</keyword>
<evidence type="ECO:0000313" key="9">
    <source>
        <dbReference type="Proteomes" id="UP000091857"/>
    </source>
</evidence>
<sequence length="373" mass="41658">MGEAQEVQPHIPGQEAKEGTPTEHSNVANQPIALQQKNFSWWLRIAIFTFFLLAGQTVATILGRLYYDKGGNSRWMGTLAQTAACPLIFLLYFISPLNNPPTKDINSNSPSTLVLLLIYIIFGAFLAANSTLYSLGLQYLPVSTYTLICASQLGFNALFSFFINSQKFTPFIINSVVLLTISSTLLVFHNDSTESKHVSKRKYVIGFTCTVGASAGYALMLSLVQFCFRKVLKQENFKVVLDMVFYPSLVATLAILVGLFASGPWKGLRRDMEEFELGKVSYMMTLIWTAIGWQVFNIGSIGLIFEVSSLFSNVISTFGLPTVPVLAVFIFHEKMDGLKVIALVLDMWGFVSYVYQHYLDEHKCKTEINNVCE</sequence>
<feature type="transmembrane region" description="Helical" evidence="6">
    <location>
        <begin position="75"/>
        <end position="94"/>
    </location>
</feature>